<accession>A0A3B0RV97</accession>
<dbReference type="EMBL" id="UOEE01000212">
    <property type="protein sequence ID" value="VAV95899.1"/>
    <property type="molecule type" value="Genomic_DNA"/>
</dbReference>
<gene>
    <name evidence="1" type="ORF">MNBD_ALPHA06-47</name>
</gene>
<reference evidence="1" key="1">
    <citation type="submission" date="2018-06" db="EMBL/GenBank/DDBJ databases">
        <authorList>
            <person name="Zhirakovskaya E."/>
        </authorList>
    </citation>
    <scope>NUCLEOTIDE SEQUENCE</scope>
</reference>
<sequence length="25" mass="2723">MLAGMQVATCIPVVRSRRLHLGDKA</sequence>
<evidence type="ECO:0000313" key="1">
    <source>
        <dbReference type="EMBL" id="VAV95899.1"/>
    </source>
</evidence>
<proteinExistence type="predicted"/>
<feature type="non-terminal residue" evidence="1">
    <location>
        <position position="25"/>
    </location>
</feature>
<protein>
    <submittedName>
        <fullName evidence="1">Uncharacterized protein</fullName>
    </submittedName>
</protein>
<name>A0A3B0RV97_9ZZZZ</name>
<dbReference type="AlphaFoldDB" id="A0A3B0RV97"/>
<organism evidence="1">
    <name type="scientific">hydrothermal vent metagenome</name>
    <dbReference type="NCBI Taxonomy" id="652676"/>
    <lineage>
        <taxon>unclassified sequences</taxon>
        <taxon>metagenomes</taxon>
        <taxon>ecological metagenomes</taxon>
    </lineage>
</organism>